<dbReference type="PANTHER" id="PTHR47266">
    <property type="entry name" value="ENDONUCLEASE-RELATED"/>
    <property type="match status" value="1"/>
</dbReference>
<proteinExistence type="predicted"/>
<sequence length="106" mass="12250">MSLDEDLGHRGENETYKRTKANFWWEGMKKSVKKWVKSCLACQKRSQSLKREQGKSTATSPTFERVSIDVVHIDSGRWKYMDVARDYFSGWPETIGVVKLTDNADS</sequence>
<feature type="domain" description="Integrase zinc-binding" evidence="1">
    <location>
        <begin position="7"/>
        <end position="46"/>
    </location>
</feature>
<dbReference type="Pfam" id="PF17921">
    <property type="entry name" value="Integrase_H2C2"/>
    <property type="match status" value="1"/>
</dbReference>
<evidence type="ECO:0000259" key="1">
    <source>
        <dbReference type="Pfam" id="PF17921"/>
    </source>
</evidence>
<organism evidence="2 3">
    <name type="scientific">Austropuccinia psidii MF-1</name>
    <dbReference type="NCBI Taxonomy" id="1389203"/>
    <lineage>
        <taxon>Eukaryota</taxon>
        <taxon>Fungi</taxon>
        <taxon>Dikarya</taxon>
        <taxon>Basidiomycota</taxon>
        <taxon>Pucciniomycotina</taxon>
        <taxon>Pucciniomycetes</taxon>
        <taxon>Pucciniales</taxon>
        <taxon>Sphaerophragmiaceae</taxon>
        <taxon>Austropuccinia</taxon>
    </lineage>
</organism>
<dbReference type="Proteomes" id="UP000765509">
    <property type="component" value="Unassembled WGS sequence"/>
</dbReference>
<dbReference type="EMBL" id="AVOT02040396">
    <property type="protein sequence ID" value="MBW0535603.1"/>
    <property type="molecule type" value="Genomic_DNA"/>
</dbReference>
<dbReference type="InterPro" id="IPR041588">
    <property type="entry name" value="Integrase_H2C2"/>
</dbReference>
<protein>
    <recommendedName>
        <fullName evidence="1">Integrase zinc-binding domain-containing protein</fullName>
    </recommendedName>
</protein>
<evidence type="ECO:0000313" key="2">
    <source>
        <dbReference type="EMBL" id="MBW0535603.1"/>
    </source>
</evidence>
<dbReference type="AlphaFoldDB" id="A0A9Q3FCT8"/>
<evidence type="ECO:0000313" key="3">
    <source>
        <dbReference type="Proteomes" id="UP000765509"/>
    </source>
</evidence>
<reference evidence="2" key="1">
    <citation type="submission" date="2021-03" db="EMBL/GenBank/DDBJ databases">
        <title>Draft genome sequence of rust myrtle Austropuccinia psidii MF-1, a brazilian biotype.</title>
        <authorList>
            <person name="Quecine M.C."/>
            <person name="Pachon D.M.R."/>
            <person name="Bonatelli M.L."/>
            <person name="Correr F.H."/>
            <person name="Franceschini L.M."/>
            <person name="Leite T.F."/>
            <person name="Margarido G.R.A."/>
            <person name="Almeida C.A."/>
            <person name="Ferrarezi J.A."/>
            <person name="Labate C.A."/>
        </authorList>
    </citation>
    <scope>NUCLEOTIDE SEQUENCE</scope>
    <source>
        <strain evidence="2">MF-1</strain>
    </source>
</reference>
<comment type="caution">
    <text evidence="2">The sequence shown here is derived from an EMBL/GenBank/DDBJ whole genome shotgun (WGS) entry which is preliminary data.</text>
</comment>
<keyword evidence="3" id="KW-1185">Reference proteome</keyword>
<dbReference type="Gene3D" id="1.10.340.70">
    <property type="match status" value="1"/>
</dbReference>
<accession>A0A9Q3FCT8</accession>
<dbReference type="InterPro" id="IPR052160">
    <property type="entry name" value="Gypsy_RT_Integrase-like"/>
</dbReference>
<dbReference type="OrthoDB" id="2506616at2759"/>
<name>A0A9Q3FCT8_9BASI</name>
<gene>
    <name evidence="2" type="ORF">O181_075318</name>
</gene>